<feature type="compositionally biased region" description="Low complexity" evidence="1">
    <location>
        <begin position="130"/>
        <end position="157"/>
    </location>
</feature>
<accession>A0A0P8YKR8</accession>
<feature type="region of interest" description="Disordered" evidence="1">
    <location>
        <begin position="191"/>
        <end position="227"/>
    </location>
</feature>
<dbReference type="AlphaFoldDB" id="A0A0P8YKR8"/>
<gene>
    <name evidence="3" type="primary">Dana\GF20471</name>
    <name evidence="3" type="synonym">dana_GLEANR_2877</name>
    <name evidence="3" type="ORF">GF20471</name>
</gene>
<feature type="chain" id="PRO_5006154511" evidence="2">
    <location>
        <begin position="19"/>
        <end position="227"/>
    </location>
</feature>
<evidence type="ECO:0000313" key="3">
    <source>
        <dbReference type="EMBL" id="KPU81673.1"/>
    </source>
</evidence>
<keyword evidence="2" id="KW-0732">Signal</keyword>
<dbReference type="EMBL" id="CH902621">
    <property type="protein sequence ID" value="KPU81673.1"/>
    <property type="molecule type" value="Genomic_DNA"/>
</dbReference>
<evidence type="ECO:0000313" key="4">
    <source>
        <dbReference type="Proteomes" id="UP000007801"/>
    </source>
</evidence>
<evidence type="ECO:0000256" key="1">
    <source>
        <dbReference type="SAM" id="MobiDB-lite"/>
    </source>
</evidence>
<protein>
    <submittedName>
        <fullName evidence="3">Uncharacterized protein, isoform B</fullName>
    </submittedName>
</protein>
<proteinExistence type="predicted"/>
<reference evidence="3 4" key="1">
    <citation type="journal article" date="2007" name="Nature">
        <title>Evolution of genes and genomes on the Drosophila phylogeny.</title>
        <authorList>
            <consortium name="Drosophila 12 Genomes Consortium"/>
            <person name="Clark A.G."/>
            <person name="Eisen M.B."/>
            <person name="Smith D.R."/>
            <person name="Bergman C.M."/>
            <person name="Oliver B."/>
            <person name="Markow T.A."/>
            <person name="Kaufman T.C."/>
            <person name="Kellis M."/>
            <person name="Gelbart W."/>
            <person name="Iyer V.N."/>
            <person name="Pollard D.A."/>
            <person name="Sackton T.B."/>
            <person name="Larracuente A.M."/>
            <person name="Singh N.D."/>
            <person name="Abad J.P."/>
            <person name="Abt D.N."/>
            <person name="Adryan B."/>
            <person name="Aguade M."/>
            <person name="Akashi H."/>
            <person name="Anderson W.W."/>
            <person name="Aquadro C.F."/>
            <person name="Ardell D.H."/>
            <person name="Arguello R."/>
            <person name="Artieri C.G."/>
            <person name="Barbash D.A."/>
            <person name="Barker D."/>
            <person name="Barsanti P."/>
            <person name="Batterham P."/>
            <person name="Batzoglou S."/>
            <person name="Begun D."/>
            <person name="Bhutkar A."/>
            <person name="Blanco E."/>
            <person name="Bosak S.A."/>
            <person name="Bradley R.K."/>
            <person name="Brand A.D."/>
            <person name="Brent M.R."/>
            <person name="Brooks A.N."/>
            <person name="Brown R.H."/>
            <person name="Butlin R.K."/>
            <person name="Caggese C."/>
            <person name="Calvi B.R."/>
            <person name="Bernardo de Carvalho A."/>
            <person name="Caspi A."/>
            <person name="Castrezana S."/>
            <person name="Celniker S.E."/>
            <person name="Chang J.L."/>
            <person name="Chapple C."/>
            <person name="Chatterji S."/>
            <person name="Chinwalla A."/>
            <person name="Civetta A."/>
            <person name="Clifton S.W."/>
            <person name="Comeron J.M."/>
            <person name="Costello J.C."/>
            <person name="Coyne J.A."/>
            <person name="Daub J."/>
            <person name="David R.G."/>
            <person name="Delcher A.L."/>
            <person name="Delehaunty K."/>
            <person name="Do C.B."/>
            <person name="Ebling H."/>
            <person name="Edwards K."/>
            <person name="Eickbush T."/>
            <person name="Evans J.D."/>
            <person name="Filipski A."/>
            <person name="Findeiss S."/>
            <person name="Freyhult E."/>
            <person name="Fulton L."/>
            <person name="Fulton R."/>
            <person name="Garcia A.C."/>
            <person name="Gardiner A."/>
            <person name="Garfield D.A."/>
            <person name="Garvin B.E."/>
            <person name="Gibson G."/>
            <person name="Gilbert D."/>
            <person name="Gnerre S."/>
            <person name="Godfrey J."/>
            <person name="Good R."/>
            <person name="Gotea V."/>
            <person name="Gravely B."/>
            <person name="Greenberg A.J."/>
            <person name="Griffiths-Jones S."/>
            <person name="Gross S."/>
            <person name="Guigo R."/>
            <person name="Gustafson E.A."/>
            <person name="Haerty W."/>
            <person name="Hahn M.W."/>
            <person name="Halligan D.L."/>
            <person name="Halpern A.L."/>
            <person name="Halter G.M."/>
            <person name="Han M.V."/>
            <person name="Heger A."/>
            <person name="Hillier L."/>
            <person name="Hinrichs A.S."/>
            <person name="Holmes I."/>
            <person name="Hoskins R.A."/>
            <person name="Hubisz M.J."/>
            <person name="Hultmark D."/>
            <person name="Huntley M.A."/>
            <person name="Jaffe D.B."/>
            <person name="Jagadeeshan S."/>
            <person name="Jeck W.R."/>
            <person name="Johnson J."/>
            <person name="Jones C.D."/>
            <person name="Jordan W.C."/>
            <person name="Karpen G.H."/>
            <person name="Kataoka E."/>
            <person name="Keightley P.D."/>
            <person name="Kheradpour P."/>
            <person name="Kirkness E.F."/>
            <person name="Koerich L.B."/>
            <person name="Kristiansen K."/>
            <person name="Kudrna D."/>
            <person name="Kulathinal R.J."/>
            <person name="Kumar S."/>
            <person name="Kwok R."/>
            <person name="Lander E."/>
            <person name="Langley C.H."/>
            <person name="Lapoint R."/>
            <person name="Lazzaro B.P."/>
            <person name="Lee S.J."/>
            <person name="Levesque L."/>
            <person name="Li R."/>
            <person name="Lin C.F."/>
            <person name="Lin M.F."/>
            <person name="Lindblad-Toh K."/>
            <person name="Llopart A."/>
            <person name="Long M."/>
            <person name="Low L."/>
            <person name="Lozovsky E."/>
            <person name="Lu J."/>
            <person name="Luo M."/>
            <person name="Machado C.A."/>
            <person name="Makalowski W."/>
            <person name="Marzo M."/>
            <person name="Matsuda M."/>
            <person name="Matzkin L."/>
            <person name="McAllister B."/>
            <person name="McBride C.S."/>
            <person name="McKernan B."/>
            <person name="McKernan K."/>
            <person name="Mendez-Lago M."/>
            <person name="Minx P."/>
            <person name="Mollenhauer M.U."/>
            <person name="Montooth K."/>
            <person name="Mount S.M."/>
            <person name="Mu X."/>
            <person name="Myers E."/>
            <person name="Negre B."/>
            <person name="Newfeld S."/>
            <person name="Nielsen R."/>
            <person name="Noor M.A."/>
            <person name="O'Grady P."/>
            <person name="Pachter L."/>
            <person name="Papaceit M."/>
            <person name="Parisi M.J."/>
            <person name="Parisi M."/>
            <person name="Parts L."/>
            <person name="Pedersen J.S."/>
            <person name="Pesole G."/>
            <person name="Phillippy A.M."/>
            <person name="Ponting C.P."/>
            <person name="Pop M."/>
            <person name="Porcelli D."/>
            <person name="Powell J.R."/>
            <person name="Prohaska S."/>
            <person name="Pruitt K."/>
            <person name="Puig M."/>
            <person name="Quesneville H."/>
            <person name="Ram K.R."/>
            <person name="Rand D."/>
            <person name="Rasmussen M.D."/>
            <person name="Reed L.K."/>
            <person name="Reenan R."/>
            <person name="Reily A."/>
            <person name="Remington K.A."/>
            <person name="Rieger T.T."/>
            <person name="Ritchie M.G."/>
            <person name="Robin C."/>
            <person name="Rogers Y.H."/>
            <person name="Rohde C."/>
            <person name="Rozas J."/>
            <person name="Rubenfield M.J."/>
            <person name="Ruiz A."/>
            <person name="Russo S."/>
            <person name="Salzberg S.L."/>
            <person name="Sanchez-Gracia A."/>
            <person name="Saranga D.J."/>
            <person name="Sato H."/>
            <person name="Schaeffer S.W."/>
            <person name="Schatz M.C."/>
            <person name="Schlenke T."/>
            <person name="Schwartz R."/>
            <person name="Segarra C."/>
            <person name="Singh R.S."/>
            <person name="Sirot L."/>
            <person name="Sirota M."/>
            <person name="Sisneros N.B."/>
            <person name="Smith C.D."/>
            <person name="Smith T.F."/>
            <person name="Spieth J."/>
            <person name="Stage D.E."/>
            <person name="Stark A."/>
            <person name="Stephan W."/>
            <person name="Strausberg R.L."/>
            <person name="Strempel S."/>
            <person name="Sturgill D."/>
            <person name="Sutton G."/>
            <person name="Sutton G.G."/>
            <person name="Tao W."/>
            <person name="Teichmann S."/>
            <person name="Tobari Y.N."/>
            <person name="Tomimura Y."/>
            <person name="Tsolas J.M."/>
            <person name="Valente V.L."/>
            <person name="Venter E."/>
            <person name="Venter J.C."/>
            <person name="Vicario S."/>
            <person name="Vieira F.G."/>
            <person name="Vilella A.J."/>
            <person name="Villasante A."/>
            <person name="Walenz B."/>
            <person name="Wang J."/>
            <person name="Wasserman M."/>
            <person name="Watts T."/>
            <person name="Wilson D."/>
            <person name="Wilson R.K."/>
            <person name="Wing R.A."/>
            <person name="Wolfner M.F."/>
            <person name="Wong A."/>
            <person name="Wong G.K."/>
            <person name="Wu C.I."/>
            <person name="Wu G."/>
            <person name="Yamamoto D."/>
            <person name="Yang H.P."/>
            <person name="Yang S.P."/>
            <person name="Yorke J.A."/>
            <person name="Yoshida K."/>
            <person name="Zdobnov E."/>
            <person name="Zhang P."/>
            <person name="Zhang Y."/>
            <person name="Zimin A.V."/>
            <person name="Baldwin J."/>
            <person name="Abdouelleil A."/>
            <person name="Abdulkadir J."/>
            <person name="Abebe A."/>
            <person name="Abera B."/>
            <person name="Abreu J."/>
            <person name="Acer S.C."/>
            <person name="Aftuck L."/>
            <person name="Alexander A."/>
            <person name="An P."/>
            <person name="Anderson E."/>
            <person name="Anderson S."/>
            <person name="Arachi H."/>
            <person name="Azer M."/>
            <person name="Bachantsang P."/>
            <person name="Barry A."/>
            <person name="Bayul T."/>
            <person name="Berlin A."/>
            <person name="Bessette D."/>
            <person name="Bloom T."/>
            <person name="Blye J."/>
            <person name="Boguslavskiy L."/>
            <person name="Bonnet C."/>
            <person name="Boukhgalter B."/>
            <person name="Bourzgui I."/>
            <person name="Brown A."/>
            <person name="Cahill P."/>
            <person name="Channer S."/>
            <person name="Cheshatsang Y."/>
            <person name="Chuda L."/>
            <person name="Citroen M."/>
            <person name="Collymore A."/>
            <person name="Cooke P."/>
            <person name="Costello M."/>
            <person name="D'Aco K."/>
            <person name="Daza R."/>
            <person name="De Haan G."/>
            <person name="DeGray S."/>
            <person name="DeMaso C."/>
            <person name="Dhargay N."/>
            <person name="Dooley K."/>
            <person name="Dooley E."/>
            <person name="Doricent M."/>
            <person name="Dorje P."/>
            <person name="Dorjee K."/>
            <person name="Dupes A."/>
            <person name="Elong R."/>
            <person name="Falk J."/>
            <person name="Farina A."/>
            <person name="Faro S."/>
            <person name="Ferguson D."/>
            <person name="Fisher S."/>
            <person name="Foley C.D."/>
            <person name="Franke A."/>
            <person name="Friedrich D."/>
            <person name="Gadbois L."/>
            <person name="Gearin G."/>
            <person name="Gearin C.R."/>
            <person name="Giannoukos G."/>
            <person name="Goode T."/>
            <person name="Graham J."/>
            <person name="Grandbois E."/>
            <person name="Grewal S."/>
            <person name="Gyaltsen K."/>
            <person name="Hafez N."/>
            <person name="Hagos B."/>
            <person name="Hall J."/>
            <person name="Henson C."/>
            <person name="Hollinger A."/>
            <person name="Honan T."/>
            <person name="Huard M.D."/>
            <person name="Hughes L."/>
            <person name="Hurhula B."/>
            <person name="Husby M.E."/>
            <person name="Kamat A."/>
            <person name="Kanga B."/>
            <person name="Kashin S."/>
            <person name="Khazanovich D."/>
            <person name="Kisner P."/>
            <person name="Lance K."/>
            <person name="Lara M."/>
            <person name="Lee W."/>
            <person name="Lennon N."/>
            <person name="Letendre F."/>
            <person name="LeVine R."/>
            <person name="Lipovsky A."/>
            <person name="Liu X."/>
            <person name="Liu J."/>
            <person name="Liu S."/>
            <person name="Lokyitsang T."/>
            <person name="Lokyitsang Y."/>
            <person name="Lubonja R."/>
            <person name="Lui A."/>
            <person name="MacDonald P."/>
            <person name="Magnisalis V."/>
            <person name="Maru K."/>
            <person name="Matthews C."/>
            <person name="McCusker W."/>
            <person name="McDonough S."/>
            <person name="Mehta T."/>
            <person name="Meldrim J."/>
            <person name="Meneus L."/>
            <person name="Mihai O."/>
            <person name="Mihalev A."/>
            <person name="Mihova T."/>
            <person name="Mittelman R."/>
            <person name="Mlenga V."/>
            <person name="Montmayeur A."/>
            <person name="Mulrain L."/>
            <person name="Navidi A."/>
            <person name="Naylor J."/>
            <person name="Negash T."/>
            <person name="Nguyen T."/>
            <person name="Nguyen N."/>
            <person name="Nicol R."/>
            <person name="Norbu C."/>
            <person name="Norbu N."/>
            <person name="Novod N."/>
            <person name="O'Neill B."/>
            <person name="Osman S."/>
            <person name="Markiewicz E."/>
            <person name="Oyono O.L."/>
            <person name="Patti C."/>
            <person name="Phunkhang P."/>
            <person name="Pierre F."/>
            <person name="Priest M."/>
            <person name="Raghuraman S."/>
            <person name="Rege F."/>
            <person name="Reyes R."/>
            <person name="Rise C."/>
            <person name="Rogov P."/>
            <person name="Ross K."/>
            <person name="Ryan E."/>
            <person name="Settipalli S."/>
            <person name="Shea T."/>
            <person name="Sherpa N."/>
            <person name="Shi L."/>
            <person name="Shih D."/>
            <person name="Sparrow T."/>
            <person name="Spaulding J."/>
            <person name="Stalker J."/>
            <person name="Stange-Thomann N."/>
            <person name="Stavropoulos S."/>
            <person name="Stone C."/>
            <person name="Strader C."/>
            <person name="Tesfaye S."/>
            <person name="Thomson T."/>
            <person name="Thoulutsang Y."/>
            <person name="Thoulutsang D."/>
            <person name="Topham K."/>
            <person name="Topping I."/>
            <person name="Tsamla T."/>
            <person name="Vassiliev H."/>
            <person name="Vo A."/>
            <person name="Wangchuk T."/>
            <person name="Wangdi T."/>
            <person name="Weiand M."/>
            <person name="Wilkinson J."/>
            <person name="Wilson A."/>
            <person name="Yadav S."/>
            <person name="Young G."/>
            <person name="Yu Q."/>
            <person name="Zembek L."/>
            <person name="Zhong D."/>
            <person name="Zimmer A."/>
            <person name="Zwirko Z."/>
            <person name="Jaffe D.B."/>
            <person name="Alvarez P."/>
            <person name="Brockman W."/>
            <person name="Butler J."/>
            <person name="Chin C."/>
            <person name="Gnerre S."/>
            <person name="Grabherr M."/>
            <person name="Kleber M."/>
            <person name="Mauceli E."/>
            <person name="MacCallum I."/>
        </authorList>
    </citation>
    <scope>NUCLEOTIDE SEQUENCE [LARGE SCALE GENOMIC DNA]</scope>
    <source>
        <strain evidence="4">Tucson 14024-0371.13</strain>
    </source>
</reference>
<evidence type="ECO:0000256" key="2">
    <source>
        <dbReference type="SAM" id="SignalP"/>
    </source>
</evidence>
<sequence>MKCSFLIMAISLALSVCAEDLTDADLEQVASASAPAAVAVTAAEDQVGAASSYAPLQEKKQEKRYVGGYGGYGAGYGGYGAGAYGGGYGGYGSALGAVDTAPLWAATDQDWAAMDQLWEAMAPPWEAMDPTTRTPTRCRTTTPAWAEPEPAIPTTTPGSEPEAILPATTRAITATAWWAAAWGLSAECLPSAPATTTEPASRAPSTKPETDTKTMKPSQSPNVQCLS</sequence>
<dbReference type="OrthoDB" id="5990677at2759"/>
<dbReference type="Proteomes" id="UP000007801">
    <property type="component" value="Unassembled WGS sequence"/>
</dbReference>
<feature type="signal peptide" evidence="2">
    <location>
        <begin position="1"/>
        <end position="18"/>
    </location>
</feature>
<organism evidence="3 4">
    <name type="scientific">Drosophila ananassae</name>
    <name type="common">Fruit fly</name>
    <dbReference type="NCBI Taxonomy" id="7217"/>
    <lineage>
        <taxon>Eukaryota</taxon>
        <taxon>Metazoa</taxon>
        <taxon>Ecdysozoa</taxon>
        <taxon>Arthropoda</taxon>
        <taxon>Hexapoda</taxon>
        <taxon>Insecta</taxon>
        <taxon>Pterygota</taxon>
        <taxon>Neoptera</taxon>
        <taxon>Endopterygota</taxon>
        <taxon>Diptera</taxon>
        <taxon>Brachycera</taxon>
        <taxon>Muscomorpha</taxon>
        <taxon>Ephydroidea</taxon>
        <taxon>Drosophilidae</taxon>
        <taxon>Drosophila</taxon>
        <taxon>Sophophora</taxon>
    </lineage>
</organism>
<keyword evidence="4" id="KW-1185">Reference proteome</keyword>
<name>A0A0P8YKR8_DROAN</name>
<feature type="region of interest" description="Disordered" evidence="1">
    <location>
        <begin position="126"/>
        <end position="161"/>
    </location>
</feature>
<feature type="compositionally biased region" description="Polar residues" evidence="1">
    <location>
        <begin position="215"/>
        <end position="227"/>
    </location>
</feature>